<dbReference type="InterPro" id="IPR036378">
    <property type="entry name" value="FAS1_dom_sf"/>
</dbReference>
<evidence type="ECO:0000313" key="2">
    <source>
        <dbReference type="EMBL" id="OHX64520.1"/>
    </source>
</evidence>
<dbReference type="SUPFAM" id="SSF82153">
    <property type="entry name" value="FAS1 domain"/>
    <property type="match status" value="1"/>
</dbReference>
<evidence type="ECO:0000313" key="3">
    <source>
        <dbReference type="Proteomes" id="UP000179797"/>
    </source>
</evidence>
<dbReference type="AlphaFoldDB" id="A0A1S1YU16"/>
<dbReference type="STRING" id="915059.NH26_23380"/>
<evidence type="ECO:0000256" key="1">
    <source>
        <dbReference type="SAM" id="SignalP"/>
    </source>
</evidence>
<name>A0A1S1YU16_FLAPC</name>
<dbReference type="PROSITE" id="PS51257">
    <property type="entry name" value="PROKAR_LIPOPROTEIN"/>
    <property type="match status" value="1"/>
</dbReference>
<protein>
    <submittedName>
        <fullName evidence="2">Uncharacterized protein</fullName>
    </submittedName>
</protein>
<dbReference type="OrthoDB" id="837760at2"/>
<dbReference type="Proteomes" id="UP000179797">
    <property type="component" value="Unassembled WGS sequence"/>
</dbReference>
<dbReference type="EMBL" id="JRYR02000002">
    <property type="protein sequence ID" value="OHX64520.1"/>
    <property type="molecule type" value="Genomic_DNA"/>
</dbReference>
<dbReference type="Gene3D" id="2.30.180.10">
    <property type="entry name" value="FAS1 domain"/>
    <property type="match status" value="1"/>
</dbReference>
<sequence length="229" mass="26131">MKNIFKKFTNLFLLAGFALIAVSCDLQLQREWQYVPEPAGNQPTGMNALEWIQMINADTTYNDADGVPQFEYLLETITLTGMEEVYSDPNTNKTFFLLRNGAFRGNRQLISDMTGDANTPLDQIEVERLEKVLKYHTVTEALSQTDIPKNDFFFYYQTLVEGEEGVIEIHKRLFNQSMRINTKIDRIGSGDTPTNMPGTSKGRGVDLHNYIFTNGMGHQINGYVRYAPY</sequence>
<proteinExistence type="predicted"/>
<accession>A0A1S1YU16</accession>
<feature type="signal peptide" evidence="1">
    <location>
        <begin position="1"/>
        <end position="23"/>
    </location>
</feature>
<keyword evidence="3" id="KW-1185">Reference proteome</keyword>
<keyword evidence="1" id="KW-0732">Signal</keyword>
<comment type="caution">
    <text evidence="2">The sequence shown here is derived from an EMBL/GenBank/DDBJ whole genome shotgun (WGS) entry which is preliminary data.</text>
</comment>
<feature type="chain" id="PRO_5010164065" evidence="1">
    <location>
        <begin position="24"/>
        <end position="229"/>
    </location>
</feature>
<gene>
    <name evidence="2" type="ORF">NH26_23380</name>
</gene>
<organism evidence="2 3">
    <name type="scientific">Flammeovirga pacifica</name>
    <dbReference type="NCBI Taxonomy" id="915059"/>
    <lineage>
        <taxon>Bacteria</taxon>
        <taxon>Pseudomonadati</taxon>
        <taxon>Bacteroidota</taxon>
        <taxon>Cytophagia</taxon>
        <taxon>Cytophagales</taxon>
        <taxon>Flammeovirgaceae</taxon>
        <taxon>Flammeovirga</taxon>
    </lineage>
</organism>
<reference evidence="2 3" key="1">
    <citation type="journal article" date="2012" name="Int. J. Syst. Evol. Microbiol.">
        <title>Flammeovirga pacifica sp. nov., isolated from deep-sea sediment.</title>
        <authorList>
            <person name="Xu H."/>
            <person name="Fu Y."/>
            <person name="Yang N."/>
            <person name="Ding Z."/>
            <person name="Lai Q."/>
            <person name="Zeng R."/>
        </authorList>
    </citation>
    <scope>NUCLEOTIDE SEQUENCE [LARGE SCALE GENOMIC DNA]</scope>
    <source>
        <strain evidence="3">DSM 24597 / LMG 26175 / WPAGA1</strain>
    </source>
</reference>
<dbReference type="RefSeq" id="WP_044217016.1">
    <property type="nucleotide sequence ID" value="NZ_JRYR02000002.1"/>
</dbReference>